<sequence>MNLGIARREAAARRCPVLALTLAVLLLSSCASGNGDAQNEATEEKSGGDEAVAAQPSEEALGDGRPVEEVAAKLAPSVVQVNVEAVQTTPRGPQEGQGLGSGVIYIEDGYIITNNHVVEGATEVNIAFADGSVEEGEVVGTDEFTDVAVVKVERDGLPAANFGDGGDLVLGELAVALGSPSGFQSTVTAGVISGLNREVPAELTGGRQEAALVDLIQTDAAISPGSSGGALANADSEVVGINVAYLPPAQTGAESIGFAIPSETATTVADQIIESGEASHPYLGVALTNLTPQIAQQFDVEVETGALVTNVDPRGPAAEAGVEPRSVIIAAGGEKIEGAGDLLVALREYSPGDTVEMSISKDGEVREVTIELEDRS</sequence>
<dbReference type="SUPFAM" id="SSF50156">
    <property type="entry name" value="PDZ domain-like"/>
    <property type="match status" value="1"/>
</dbReference>
<dbReference type="InterPro" id="IPR036034">
    <property type="entry name" value="PDZ_sf"/>
</dbReference>
<dbReference type="PANTHER" id="PTHR43343">
    <property type="entry name" value="PEPTIDASE S12"/>
    <property type="match status" value="1"/>
</dbReference>
<evidence type="ECO:0000259" key="6">
    <source>
        <dbReference type="SMART" id="SM00228"/>
    </source>
</evidence>
<evidence type="ECO:0000256" key="5">
    <source>
        <dbReference type="SAM" id="SignalP"/>
    </source>
</evidence>
<dbReference type="Gene3D" id="2.30.42.10">
    <property type="match status" value="1"/>
</dbReference>
<dbReference type="GO" id="GO:0006508">
    <property type="term" value="P:proteolysis"/>
    <property type="evidence" value="ECO:0007669"/>
    <property type="project" value="UniProtKB-KW"/>
</dbReference>
<evidence type="ECO:0000256" key="4">
    <source>
        <dbReference type="SAM" id="MobiDB-lite"/>
    </source>
</evidence>
<feature type="domain" description="PDZ" evidence="6">
    <location>
        <begin position="281"/>
        <end position="363"/>
    </location>
</feature>
<comment type="similarity">
    <text evidence="1">Belongs to the peptidase S1C family.</text>
</comment>
<dbReference type="Pfam" id="PF13365">
    <property type="entry name" value="Trypsin_2"/>
    <property type="match status" value="1"/>
</dbReference>
<name>A0A6J4QDI7_9ACTN</name>
<dbReference type="SMART" id="SM00228">
    <property type="entry name" value="PDZ"/>
    <property type="match status" value="1"/>
</dbReference>
<protein>
    <submittedName>
        <fullName evidence="7">Serine protease MucD/AlgY associated with sigma factor RpoE</fullName>
    </submittedName>
</protein>
<reference evidence="7" key="1">
    <citation type="submission" date="2020-02" db="EMBL/GenBank/DDBJ databases">
        <authorList>
            <person name="Meier V. D."/>
        </authorList>
    </citation>
    <scope>NUCLEOTIDE SEQUENCE</scope>
    <source>
        <strain evidence="7">AVDCRST_MAG37</strain>
    </source>
</reference>
<accession>A0A6J4QDI7</accession>
<dbReference type="SUPFAM" id="SSF50494">
    <property type="entry name" value="Trypsin-like serine proteases"/>
    <property type="match status" value="1"/>
</dbReference>
<dbReference type="Gene3D" id="2.40.10.10">
    <property type="entry name" value="Trypsin-like serine proteases"/>
    <property type="match status" value="2"/>
</dbReference>
<evidence type="ECO:0000256" key="3">
    <source>
        <dbReference type="ARBA" id="ARBA00022801"/>
    </source>
</evidence>
<feature type="signal peptide" evidence="5">
    <location>
        <begin position="1"/>
        <end position="33"/>
    </location>
</feature>
<keyword evidence="3" id="KW-0378">Hydrolase</keyword>
<dbReference type="InterPro" id="IPR043504">
    <property type="entry name" value="Peptidase_S1_PA_chymotrypsin"/>
</dbReference>
<dbReference type="InterPro" id="IPR051201">
    <property type="entry name" value="Chloro_Bact_Ser_Proteases"/>
</dbReference>
<evidence type="ECO:0000256" key="1">
    <source>
        <dbReference type="ARBA" id="ARBA00010541"/>
    </source>
</evidence>
<evidence type="ECO:0000256" key="2">
    <source>
        <dbReference type="ARBA" id="ARBA00022670"/>
    </source>
</evidence>
<dbReference type="EMBL" id="CADCVD010000034">
    <property type="protein sequence ID" value="CAA9435057.1"/>
    <property type="molecule type" value="Genomic_DNA"/>
</dbReference>
<proteinExistence type="inferred from homology"/>
<dbReference type="PANTHER" id="PTHR43343:SF3">
    <property type="entry name" value="PROTEASE DO-LIKE 8, CHLOROPLASTIC"/>
    <property type="match status" value="1"/>
</dbReference>
<dbReference type="PROSITE" id="PS51257">
    <property type="entry name" value="PROKAR_LIPOPROTEIN"/>
    <property type="match status" value="1"/>
</dbReference>
<dbReference type="GO" id="GO:0004252">
    <property type="term" value="F:serine-type endopeptidase activity"/>
    <property type="evidence" value="ECO:0007669"/>
    <property type="project" value="InterPro"/>
</dbReference>
<evidence type="ECO:0000313" key="7">
    <source>
        <dbReference type="EMBL" id="CAA9435057.1"/>
    </source>
</evidence>
<dbReference type="InterPro" id="IPR001478">
    <property type="entry name" value="PDZ"/>
</dbReference>
<feature type="chain" id="PRO_5039478944" evidence="5">
    <location>
        <begin position="34"/>
        <end position="376"/>
    </location>
</feature>
<dbReference type="InterPro" id="IPR001940">
    <property type="entry name" value="Peptidase_S1C"/>
</dbReference>
<keyword evidence="2 7" id="KW-0645">Protease</keyword>
<gene>
    <name evidence="7" type="ORF">AVDCRST_MAG37-895</name>
</gene>
<organism evidence="7">
    <name type="scientific">uncultured Rubrobacteraceae bacterium</name>
    <dbReference type="NCBI Taxonomy" id="349277"/>
    <lineage>
        <taxon>Bacteria</taxon>
        <taxon>Bacillati</taxon>
        <taxon>Actinomycetota</taxon>
        <taxon>Rubrobacteria</taxon>
        <taxon>Rubrobacterales</taxon>
        <taxon>Rubrobacteraceae</taxon>
        <taxon>environmental samples</taxon>
    </lineage>
</organism>
<dbReference type="InterPro" id="IPR009003">
    <property type="entry name" value="Peptidase_S1_PA"/>
</dbReference>
<dbReference type="PRINTS" id="PR00834">
    <property type="entry name" value="PROTEASES2C"/>
</dbReference>
<feature type="region of interest" description="Disordered" evidence="4">
    <location>
        <begin position="35"/>
        <end position="64"/>
    </location>
</feature>
<dbReference type="AlphaFoldDB" id="A0A6J4QDI7"/>
<keyword evidence="5" id="KW-0732">Signal</keyword>
<dbReference type="Pfam" id="PF13180">
    <property type="entry name" value="PDZ_2"/>
    <property type="match status" value="1"/>
</dbReference>